<dbReference type="Pfam" id="PF04966">
    <property type="entry name" value="OprB"/>
    <property type="match status" value="2"/>
</dbReference>
<evidence type="ECO:0008006" key="5">
    <source>
        <dbReference type="Google" id="ProtNLM"/>
    </source>
</evidence>
<comment type="caution">
    <text evidence="3">The sequence shown here is derived from an EMBL/GenBank/DDBJ whole genome shotgun (WGS) entry which is preliminary data.</text>
</comment>
<name>A0ABN1L7K0_9GAMM</name>
<dbReference type="Proteomes" id="UP001500021">
    <property type="component" value="Unassembled WGS sequence"/>
</dbReference>
<comment type="similarity">
    <text evidence="1 2">Belongs to the OprB family.</text>
</comment>
<dbReference type="Gene3D" id="2.40.160.180">
    <property type="entry name" value="Carbohydrate-selective porin OprB"/>
    <property type="match status" value="1"/>
</dbReference>
<proteinExistence type="inferred from homology"/>
<evidence type="ECO:0000313" key="3">
    <source>
        <dbReference type="EMBL" id="GAA0817237.1"/>
    </source>
</evidence>
<gene>
    <name evidence="3" type="ORF">GCM10009111_18220</name>
</gene>
<dbReference type="InterPro" id="IPR038673">
    <property type="entry name" value="OprB_sf"/>
</dbReference>
<organism evidence="3 4">
    <name type="scientific">Colwellia asteriadis</name>
    <dbReference type="NCBI Taxonomy" id="517723"/>
    <lineage>
        <taxon>Bacteria</taxon>
        <taxon>Pseudomonadati</taxon>
        <taxon>Pseudomonadota</taxon>
        <taxon>Gammaproteobacteria</taxon>
        <taxon>Alteromonadales</taxon>
        <taxon>Colwelliaceae</taxon>
        <taxon>Colwellia</taxon>
    </lineage>
</organism>
<dbReference type="RefSeq" id="WP_343817151.1">
    <property type="nucleotide sequence ID" value="NZ_BAAAFA010000005.1"/>
</dbReference>
<keyword evidence="4" id="KW-1185">Reference proteome</keyword>
<dbReference type="InterPro" id="IPR052932">
    <property type="entry name" value="OprB_Porin"/>
</dbReference>
<evidence type="ECO:0000256" key="2">
    <source>
        <dbReference type="RuleBase" id="RU363072"/>
    </source>
</evidence>
<reference evidence="3 4" key="1">
    <citation type="journal article" date="2019" name="Int. J. Syst. Evol. Microbiol.">
        <title>The Global Catalogue of Microorganisms (GCM) 10K type strain sequencing project: providing services to taxonomists for standard genome sequencing and annotation.</title>
        <authorList>
            <consortium name="The Broad Institute Genomics Platform"/>
            <consortium name="The Broad Institute Genome Sequencing Center for Infectious Disease"/>
            <person name="Wu L."/>
            <person name="Ma J."/>
        </authorList>
    </citation>
    <scope>NUCLEOTIDE SEQUENCE [LARGE SCALE GENOMIC DNA]</scope>
    <source>
        <strain evidence="3 4">JCM 15608</strain>
    </source>
</reference>
<dbReference type="InterPro" id="IPR007049">
    <property type="entry name" value="Carb-sel_porin_OprB"/>
</dbReference>
<protein>
    <recommendedName>
        <fullName evidence="5">Porin</fullName>
    </recommendedName>
</protein>
<dbReference type="PANTHER" id="PTHR37944:SF1">
    <property type="entry name" value="PORIN B"/>
    <property type="match status" value="1"/>
</dbReference>
<evidence type="ECO:0000256" key="1">
    <source>
        <dbReference type="ARBA" id="ARBA00008769"/>
    </source>
</evidence>
<dbReference type="EMBL" id="BAAAFA010000005">
    <property type="protein sequence ID" value="GAA0817237.1"/>
    <property type="molecule type" value="Genomic_DNA"/>
</dbReference>
<dbReference type="PANTHER" id="PTHR37944">
    <property type="entry name" value="PORIN B"/>
    <property type="match status" value="1"/>
</dbReference>
<feature type="signal peptide" evidence="2">
    <location>
        <begin position="1"/>
        <end position="21"/>
    </location>
</feature>
<accession>A0ABN1L7K0</accession>
<keyword evidence="2" id="KW-0732">Signal</keyword>
<sequence>MIRKSCLTLSAICLYVSTAYSHEFTATVVNDASNVVSGGVNETSAVRTLVNASALFNLSEHYSFYADGALLRGDDGGLDTGAIQAYSNIDEAEFEDIYEVWFEGSYQEQGLRFKLGQIDANSEFAFIEHGGEFIHSSMGFTPTIAFMPTYPTPTLAGAINWKATGSGNIAFGFFSDDSNEFDEVFYIAEWAQRFNNVVAKIGVWHQTGDIETFTVANHKEGTEGAYMIVEGSLDNYWLSSQSSSWFAQMGYADDEVSELNFHFGAGIAWYAPFNRAGDKTGIGVNHVSTSHYLHNELQKSETAYEVFYRFQVNDYLAFKPDIQYIVNPATDKSLDNVLVVTLRTEITF</sequence>
<feature type="chain" id="PRO_5044953805" description="Porin" evidence="2">
    <location>
        <begin position="22"/>
        <end position="348"/>
    </location>
</feature>
<evidence type="ECO:0000313" key="4">
    <source>
        <dbReference type="Proteomes" id="UP001500021"/>
    </source>
</evidence>